<accession>A0A172ZD83</accession>
<feature type="region of interest" description="Disordered" evidence="1">
    <location>
        <begin position="445"/>
        <end position="468"/>
    </location>
</feature>
<feature type="transmembrane region" description="Helical" evidence="2">
    <location>
        <begin position="318"/>
        <end position="335"/>
    </location>
</feature>
<evidence type="ECO:0000313" key="3">
    <source>
        <dbReference type="EMBL" id="ANF95312.1"/>
    </source>
</evidence>
<feature type="transmembrane region" description="Helical" evidence="2">
    <location>
        <begin position="264"/>
        <end position="286"/>
    </location>
</feature>
<feature type="transmembrane region" description="Helical" evidence="2">
    <location>
        <begin position="7"/>
        <end position="29"/>
    </location>
</feature>
<evidence type="ECO:0000256" key="1">
    <source>
        <dbReference type="SAM" id="MobiDB-lite"/>
    </source>
</evidence>
<dbReference type="AlphaFoldDB" id="A0A172ZD83"/>
<dbReference type="KEGG" id="pbv:AR543_04300"/>
<protein>
    <submittedName>
        <fullName evidence="3">Uncharacterized protein</fullName>
    </submittedName>
</protein>
<gene>
    <name evidence="3" type="ORF">AR543_04300</name>
</gene>
<reference evidence="3 4" key="2">
    <citation type="journal article" date="2016" name="Int. J. Syst. Evol. Microbiol.">
        <title>Paenibacillus bovis sp. nov., isolated from raw yak (Bos grunniens) milk.</title>
        <authorList>
            <person name="Gao C."/>
            <person name="Han J."/>
            <person name="Liu Z."/>
            <person name="Xu X."/>
            <person name="Hang F."/>
            <person name="Wu Z."/>
        </authorList>
    </citation>
    <scope>NUCLEOTIDE SEQUENCE [LARGE SCALE GENOMIC DNA]</scope>
    <source>
        <strain evidence="3 4">BD3526</strain>
    </source>
</reference>
<feature type="compositionally biased region" description="Polar residues" evidence="1">
    <location>
        <begin position="451"/>
        <end position="461"/>
    </location>
</feature>
<feature type="transmembrane region" description="Helical" evidence="2">
    <location>
        <begin position="82"/>
        <end position="107"/>
    </location>
</feature>
<sequence length="500" mass="57913">MLKRFTIISTFILIIVAISGWIIELPYVYKIQHAPVYVHLLGSDYLNTKELYTYIMTGTGIWNWESRINCISESGCLQVGDIVIILLLILGAILLCGILYIGVWLVLYYRTSNQKNSAYTQLARMDLLTISLWWHHEDRHWIHLVASLFSMYQRGLIHINRMYASPAYRRYPLNPGYTLCMDKTTKDNSVFRADERYLLKWLFKENEGQRFVLDSLFGPDSIASEQHNKQSIRWKKNSLKKWRKWTKRLGFKHQFLLYMNPSNFVRAAVILSTFILVSLLFWMTNIHVIPNLFTKMVTIWIIFQALIALLLSDKHFSLAVYVFMASLCSVVLLGFNELSLLLLLIHLSMMLGHSILRYKQTGALTRTVAQWRHFMIHGGYANRNDSEFLEKILQASIILGTAEEFISTHSILHSYRNTSSILSRPLTTARIVKYTLNQLEPAPRQIFGQKPNRSTNHCHSGTSSDYYSSSTYNDNTEYYTTCDSDKVDCSVDYSDSSSES</sequence>
<keyword evidence="2" id="KW-1133">Transmembrane helix</keyword>
<evidence type="ECO:0000313" key="4">
    <source>
        <dbReference type="Proteomes" id="UP000078148"/>
    </source>
</evidence>
<keyword evidence="2" id="KW-0812">Transmembrane</keyword>
<evidence type="ECO:0000256" key="2">
    <source>
        <dbReference type="SAM" id="Phobius"/>
    </source>
</evidence>
<dbReference type="Proteomes" id="UP000078148">
    <property type="component" value="Chromosome"/>
</dbReference>
<dbReference type="STRING" id="1616788.AR543_04300"/>
<proteinExistence type="predicted"/>
<keyword evidence="2" id="KW-0472">Membrane</keyword>
<reference evidence="4" key="1">
    <citation type="submission" date="2015-10" db="EMBL/GenBank/DDBJ databases">
        <title>Genome of Paenibacillus bovis sp. nov.</title>
        <authorList>
            <person name="Wu Z."/>
            <person name="Gao C."/>
            <person name="Liu Z."/>
            <person name="Zheng H."/>
        </authorList>
    </citation>
    <scope>NUCLEOTIDE SEQUENCE [LARGE SCALE GENOMIC DNA]</scope>
    <source>
        <strain evidence="4">BD3526</strain>
    </source>
</reference>
<organism evidence="3 4">
    <name type="scientific">Paenibacillus bovis</name>
    <dbReference type="NCBI Taxonomy" id="1616788"/>
    <lineage>
        <taxon>Bacteria</taxon>
        <taxon>Bacillati</taxon>
        <taxon>Bacillota</taxon>
        <taxon>Bacilli</taxon>
        <taxon>Bacillales</taxon>
        <taxon>Paenibacillaceae</taxon>
        <taxon>Paenibacillus</taxon>
    </lineage>
</organism>
<feature type="transmembrane region" description="Helical" evidence="2">
    <location>
        <begin position="292"/>
        <end position="311"/>
    </location>
</feature>
<keyword evidence="4" id="KW-1185">Reference proteome</keyword>
<name>A0A172ZD83_9BACL</name>
<dbReference type="EMBL" id="CP013023">
    <property type="protein sequence ID" value="ANF95312.1"/>
    <property type="molecule type" value="Genomic_DNA"/>
</dbReference>